<comment type="function">
    <text evidence="8">Catalyzes the transfer of a phosphate group to glutamate to form L-glutamate 5-phosphate.</text>
</comment>
<comment type="similarity">
    <text evidence="8">Belongs to the glutamate 5-kinase family.</text>
</comment>
<keyword evidence="6 8" id="KW-0418">Kinase</keyword>
<keyword evidence="1 8" id="KW-0963">Cytoplasm</keyword>
<dbReference type="Gene3D" id="2.30.130.10">
    <property type="entry name" value="PUA domain"/>
    <property type="match status" value="1"/>
</dbReference>
<dbReference type="SUPFAM" id="SSF53633">
    <property type="entry name" value="Carbamate kinase-like"/>
    <property type="match status" value="1"/>
</dbReference>
<comment type="catalytic activity">
    <reaction evidence="8">
        <text>L-glutamate + ATP = L-glutamyl 5-phosphate + ADP</text>
        <dbReference type="Rhea" id="RHEA:14877"/>
        <dbReference type="ChEBI" id="CHEBI:29985"/>
        <dbReference type="ChEBI" id="CHEBI:30616"/>
        <dbReference type="ChEBI" id="CHEBI:58274"/>
        <dbReference type="ChEBI" id="CHEBI:456216"/>
        <dbReference type="EC" id="2.7.2.11"/>
    </reaction>
</comment>
<dbReference type="Pfam" id="PF01472">
    <property type="entry name" value="PUA"/>
    <property type="match status" value="1"/>
</dbReference>
<keyword evidence="2 8" id="KW-0028">Amino-acid biosynthesis</keyword>
<feature type="binding site" evidence="8">
    <location>
        <begin position="240"/>
        <end position="241"/>
    </location>
    <ligand>
        <name>ATP</name>
        <dbReference type="ChEBI" id="CHEBI:30616"/>
    </ligand>
</feature>
<organism evidence="10 11">
    <name type="scientific">Methylobacterium brachythecii</name>
    <dbReference type="NCBI Taxonomy" id="1176177"/>
    <lineage>
        <taxon>Bacteria</taxon>
        <taxon>Pseudomonadati</taxon>
        <taxon>Pseudomonadota</taxon>
        <taxon>Alphaproteobacteria</taxon>
        <taxon>Hyphomicrobiales</taxon>
        <taxon>Methylobacteriaceae</taxon>
        <taxon>Methylobacterium</taxon>
    </lineage>
</organism>
<dbReference type="InterPro" id="IPR019797">
    <property type="entry name" value="Glutamate_5-kinase_CS"/>
</dbReference>
<feature type="domain" description="PUA" evidence="9">
    <location>
        <begin position="347"/>
        <end position="429"/>
    </location>
</feature>
<dbReference type="InterPro" id="IPR011529">
    <property type="entry name" value="Glu_5kinase"/>
</dbReference>
<dbReference type="InterPro" id="IPR005715">
    <property type="entry name" value="Glu_5kinase/COase_Synthase"/>
</dbReference>
<dbReference type="PANTHER" id="PTHR43654">
    <property type="entry name" value="GLUTAMATE 5-KINASE"/>
    <property type="match status" value="1"/>
</dbReference>
<proteinExistence type="inferred from homology"/>
<dbReference type="InterPro" id="IPR015947">
    <property type="entry name" value="PUA-like_sf"/>
</dbReference>
<dbReference type="PROSITE" id="PS50890">
    <property type="entry name" value="PUA"/>
    <property type="match status" value="1"/>
</dbReference>
<feature type="binding site" evidence="8">
    <location>
        <position position="220"/>
    </location>
    <ligand>
        <name>substrate</name>
    </ligand>
</feature>
<evidence type="ECO:0000256" key="1">
    <source>
        <dbReference type="ARBA" id="ARBA00022490"/>
    </source>
</evidence>
<dbReference type="PANTHER" id="PTHR43654:SF1">
    <property type="entry name" value="ISOPENTENYL PHOSPHATE KINASE"/>
    <property type="match status" value="1"/>
</dbReference>
<comment type="caution">
    <text evidence="8">Lacks conserved residue(s) required for the propagation of feature annotation.</text>
</comment>
<dbReference type="SMART" id="SM00359">
    <property type="entry name" value="PUA"/>
    <property type="match status" value="1"/>
</dbReference>
<dbReference type="NCBIfam" id="TIGR01027">
    <property type="entry name" value="proB"/>
    <property type="match status" value="1"/>
</dbReference>
<dbReference type="EC" id="2.7.2.11" evidence="8"/>
<evidence type="ECO:0000259" key="9">
    <source>
        <dbReference type="SMART" id="SM00359"/>
    </source>
</evidence>
<dbReference type="SUPFAM" id="SSF88697">
    <property type="entry name" value="PUA domain-like"/>
    <property type="match status" value="1"/>
</dbReference>
<dbReference type="CDD" id="cd21157">
    <property type="entry name" value="PUA_G5K"/>
    <property type="match status" value="1"/>
</dbReference>
<dbReference type="InterPro" id="IPR001057">
    <property type="entry name" value="Glu/AcGlu_kinase"/>
</dbReference>
<feature type="binding site" evidence="8">
    <location>
        <position position="80"/>
    </location>
    <ligand>
        <name>ATP</name>
        <dbReference type="ChEBI" id="CHEBI:30616"/>
    </ligand>
</feature>
<gene>
    <name evidence="8 10" type="primary">proB</name>
    <name evidence="10" type="ORF">GCM10007884_25680</name>
</gene>
<evidence type="ECO:0000256" key="3">
    <source>
        <dbReference type="ARBA" id="ARBA00022650"/>
    </source>
</evidence>
<comment type="caution">
    <text evidence="10">The sequence shown here is derived from an EMBL/GenBank/DDBJ whole genome shotgun (WGS) entry which is preliminary data.</text>
</comment>
<dbReference type="InterPro" id="IPR036393">
    <property type="entry name" value="AceGlu_kinase-like_sf"/>
</dbReference>
<dbReference type="CDD" id="cd04242">
    <property type="entry name" value="AAK_G5K_ProB"/>
    <property type="match status" value="1"/>
</dbReference>
<keyword evidence="11" id="KW-1185">Reference proteome</keyword>
<evidence type="ECO:0000256" key="4">
    <source>
        <dbReference type="ARBA" id="ARBA00022679"/>
    </source>
</evidence>
<dbReference type="HAMAP" id="MF_00456">
    <property type="entry name" value="ProB"/>
    <property type="match status" value="1"/>
</dbReference>
<dbReference type="InterPro" id="IPR036974">
    <property type="entry name" value="PUA_sf"/>
</dbReference>
<keyword evidence="3 8" id="KW-0641">Proline biosynthesis</keyword>
<accession>A0ABQ6D4I6</accession>
<keyword evidence="7 8" id="KW-0067">ATP-binding</keyword>
<keyword evidence="5 8" id="KW-0547">Nucleotide-binding</keyword>
<evidence type="ECO:0000256" key="7">
    <source>
        <dbReference type="ARBA" id="ARBA00022840"/>
    </source>
</evidence>
<feature type="binding site" evidence="8">
    <location>
        <position position="121"/>
    </location>
    <ligand>
        <name>substrate</name>
    </ligand>
</feature>
<evidence type="ECO:0000256" key="8">
    <source>
        <dbReference type="HAMAP-Rule" id="MF_00456"/>
    </source>
</evidence>
<keyword evidence="4 8" id="KW-0808">Transferase</keyword>
<dbReference type="EMBL" id="BSPG01000013">
    <property type="protein sequence ID" value="GLS44580.1"/>
    <property type="molecule type" value="Genomic_DNA"/>
</dbReference>
<dbReference type="PROSITE" id="PS00902">
    <property type="entry name" value="GLUTAMATE_5_KINASE"/>
    <property type="match status" value="1"/>
</dbReference>
<feature type="binding site" evidence="8">
    <location>
        <position position="208"/>
    </location>
    <ligand>
        <name>substrate</name>
    </ligand>
</feature>
<dbReference type="InterPro" id="IPR041739">
    <property type="entry name" value="G5K_ProB"/>
</dbReference>
<evidence type="ECO:0000313" key="10">
    <source>
        <dbReference type="EMBL" id="GLS44580.1"/>
    </source>
</evidence>
<dbReference type="PRINTS" id="PR00474">
    <property type="entry name" value="GLU5KINASE"/>
</dbReference>
<dbReference type="InterPro" id="IPR002478">
    <property type="entry name" value="PUA"/>
</dbReference>
<dbReference type="PIRSF" id="PIRSF000729">
    <property type="entry name" value="GK"/>
    <property type="match status" value="1"/>
</dbReference>
<evidence type="ECO:0000256" key="2">
    <source>
        <dbReference type="ARBA" id="ARBA00022605"/>
    </source>
</evidence>
<name>A0ABQ6D4I6_9HYPH</name>
<dbReference type="Proteomes" id="UP001156881">
    <property type="component" value="Unassembled WGS sequence"/>
</dbReference>
<evidence type="ECO:0000256" key="5">
    <source>
        <dbReference type="ARBA" id="ARBA00022741"/>
    </source>
</evidence>
<dbReference type="Pfam" id="PF00696">
    <property type="entry name" value="AA_kinase"/>
    <property type="match status" value="1"/>
</dbReference>
<dbReference type="InterPro" id="IPR001048">
    <property type="entry name" value="Asp/Glu/Uridylate_kinase"/>
</dbReference>
<dbReference type="Gene3D" id="3.40.1160.10">
    <property type="entry name" value="Acetylglutamate kinase-like"/>
    <property type="match status" value="1"/>
</dbReference>
<comment type="pathway">
    <text evidence="8">Amino-acid biosynthesis; L-proline biosynthesis; L-glutamate 5-semialdehyde from L-glutamate: step 1/2.</text>
</comment>
<evidence type="ECO:0000256" key="6">
    <source>
        <dbReference type="ARBA" id="ARBA00022777"/>
    </source>
</evidence>
<comment type="subcellular location">
    <subcellularLocation>
        <location evidence="8">Cytoplasm</location>
    </subcellularLocation>
</comment>
<evidence type="ECO:0000313" key="11">
    <source>
        <dbReference type="Proteomes" id="UP001156881"/>
    </source>
</evidence>
<reference evidence="11" key="1">
    <citation type="journal article" date="2019" name="Int. J. Syst. Evol. Microbiol.">
        <title>The Global Catalogue of Microorganisms (GCM) 10K type strain sequencing project: providing services to taxonomists for standard genome sequencing and annotation.</title>
        <authorList>
            <consortium name="The Broad Institute Genomics Platform"/>
            <consortium name="The Broad Institute Genome Sequencing Center for Infectious Disease"/>
            <person name="Wu L."/>
            <person name="Ma J."/>
        </authorList>
    </citation>
    <scope>NUCLEOTIDE SEQUENCE [LARGE SCALE GENOMIC DNA]</scope>
    <source>
        <strain evidence="11">NBRC 107710</strain>
    </source>
</reference>
<protein>
    <recommendedName>
        <fullName evidence="8">Glutamate 5-kinase</fullName>
        <ecNumber evidence="8">2.7.2.11</ecNumber>
    </recommendedName>
    <alternativeName>
        <fullName evidence="8">Gamma-glutamyl kinase</fullName>
        <shortName evidence="8">GK</shortName>
    </alternativeName>
</protein>
<sequence length="443" mass="46772">MAQSRLNTAPARYERNAKLFRPACVLNASSAVGVIAPQSCPLLFKPCEFVQTEGVPLSLTVSRPLVSTPAIEDFRRVVIKVGSALLVDRSRGRLRNAWLAALAEDIADLHASGVDVVVVSSGAIALGRTVLGLPPGVLRLEENQASAAVGQIALARYWTEALGHHDIVAGQILVTPRDTEERRRYLNARATIQKLLELRAVPVVNENDTVATVEIRYGDNDRLAARVATMIGADVLVLFSDVDGLYTAPPHTDPAALHLPVIDRITPEIEAMAGGPASELSRGGMRTKVEAAKIAVAGGTHMVIADGRGKNPLRAIREGKRSSWFLSASTPTAARKTWIAGALEPSGALVIDEGAARALQSGASLLPVGVTAVEGAFGKGDAVLIRDAHGRVLGRGLVAFDSTEAQLIIGRPSREIAGLLGYSGRSEIVHRDDMATVGPVGPR</sequence>